<evidence type="ECO:0000313" key="3">
    <source>
        <dbReference type="Proteomes" id="UP000308133"/>
    </source>
</evidence>
<feature type="compositionally biased region" description="Polar residues" evidence="1">
    <location>
        <begin position="427"/>
        <end position="447"/>
    </location>
</feature>
<organism evidence="2 3">
    <name type="scientific">Elsinoe australis</name>
    <dbReference type="NCBI Taxonomy" id="40998"/>
    <lineage>
        <taxon>Eukaryota</taxon>
        <taxon>Fungi</taxon>
        <taxon>Dikarya</taxon>
        <taxon>Ascomycota</taxon>
        <taxon>Pezizomycotina</taxon>
        <taxon>Dothideomycetes</taxon>
        <taxon>Dothideomycetidae</taxon>
        <taxon>Myriangiales</taxon>
        <taxon>Elsinoaceae</taxon>
        <taxon>Elsinoe</taxon>
    </lineage>
</organism>
<comment type="caution">
    <text evidence="2">The sequence shown here is derived from an EMBL/GenBank/DDBJ whole genome shotgun (WGS) entry which is preliminary data.</text>
</comment>
<dbReference type="Proteomes" id="UP000308133">
    <property type="component" value="Unassembled WGS sequence"/>
</dbReference>
<gene>
    <name evidence="2" type="ORF">C1H76_5617</name>
</gene>
<evidence type="ECO:0000256" key="1">
    <source>
        <dbReference type="SAM" id="MobiDB-lite"/>
    </source>
</evidence>
<sequence length="678" mass="74927">MSIIQEPYHDFVISIWPKYGPIPSKMCSSLLPPIGNGRVRSLCKISRINTPPPKLHLALLPYHHTTTKTSFWDCPASHFVIMSSSTDPGGELHESLAPIDLILVCAVCNVRLKEKRTSDMAGSGIGDKHAMPVRMWLTSCGHLVCSEHLEGGGAPFHPHNQPPRAPCPWCTSKLGDFEAKELHWVHGPGADEHDPRIPSEFFAVLPVSQDAPEAVQQALRFQVLGLARSNMAYSERVAVLEGQLKELANRRPVSPFESNVREQTISTLMPHMIGDLRAPQPQRPRLPGIGVVLAHEQEQAFEPTLYQQGSLPEQGTDQPGLGSPQAQHARRNNHFVEGASYPQAAAYSNHSVAQSPIHSHSNIPQQAPSIPPQTTTSNQLPTVKCVPSQHFSTANHERARKRRRLRTLLPKTAGPMRERLGVDASTDKNTASRNVSPTSRAATPPNLNSLSFIHQPHSTETHGPLWVNPDDYPAITPRRDAVTMRREKPTTTTCQDALTMLREMPATMTRGMPVTMPQEMPVTMPRGVPANEPQAMPFAMSRTMSVSMPQAMPQRTSITLPRPSLSYAMPESMSFSVPRAMPMPGYRATPMVDNRAMPYFQTLTRDANRHSTDTFCVQPTRINPFVQKISNPYAASTMARLAPTPLARPDSALSAIRGARSSDPFLYQSFDIRNPWHG</sequence>
<feature type="region of interest" description="Disordered" evidence="1">
    <location>
        <begin position="350"/>
        <end position="380"/>
    </location>
</feature>
<dbReference type="AlphaFoldDB" id="A0A4U7B2A2"/>
<evidence type="ECO:0000313" key="2">
    <source>
        <dbReference type="EMBL" id="TKX22184.1"/>
    </source>
</evidence>
<protein>
    <submittedName>
        <fullName evidence="2">Uncharacterized protein</fullName>
    </submittedName>
</protein>
<reference evidence="2 3" key="1">
    <citation type="submission" date="2018-02" db="EMBL/GenBank/DDBJ databases">
        <title>Draft genome sequences of Elsinoe sp., causing black scab on jojoba.</title>
        <authorList>
            <person name="Stodart B."/>
            <person name="Jeffress S."/>
            <person name="Ash G."/>
            <person name="Arun Chinnappa K."/>
        </authorList>
    </citation>
    <scope>NUCLEOTIDE SEQUENCE [LARGE SCALE GENOMIC DNA]</scope>
    <source>
        <strain evidence="2 3">Hillstone_2</strain>
    </source>
</reference>
<feature type="compositionally biased region" description="Polar residues" evidence="1">
    <location>
        <begin position="306"/>
        <end position="317"/>
    </location>
</feature>
<accession>A0A4U7B2A2</accession>
<name>A0A4U7B2A2_9PEZI</name>
<dbReference type="EMBL" id="PTQR01000071">
    <property type="protein sequence ID" value="TKX22184.1"/>
    <property type="molecule type" value="Genomic_DNA"/>
</dbReference>
<feature type="region of interest" description="Disordered" evidence="1">
    <location>
        <begin position="306"/>
        <end position="329"/>
    </location>
</feature>
<proteinExistence type="predicted"/>
<feature type="region of interest" description="Disordered" evidence="1">
    <location>
        <begin position="408"/>
        <end position="447"/>
    </location>
</feature>